<feature type="compositionally biased region" description="Basic and acidic residues" evidence="1">
    <location>
        <begin position="273"/>
        <end position="287"/>
    </location>
</feature>
<dbReference type="AlphaFoldDB" id="A0A6A5C8Z3"/>
<dbReference type="VEuPathDB" id="AmoebaDB:NF0071490"/>
<feature type="region of interest" description="Disordered" evidence="1">
    <location>
        <begin position="273"/>
        <end position="401"/>
    </location>
</feature>
<dbReference type="Proteomes" id="UP000444721">
    <property type="component" value="Unassembled WGS sequence"/>
</dbReference>
<feature type="compositionally biased region" description="Low complexity" evidence="1">
    <location>
        <begin position="57"/>
        <end position="75"/>
    </location>
</feature>
<dbReference type="OrthoDB" id="10447436at2759"/>
<dbReference type="GeneID" id="68119621"/>
<reference evidence="2 3" key="1">
    <citation type="journal article" date="2019" name="Sci. Rep.">
        <title>Nanopore sequencing improves the draft genome of the human pathogenic amoeba Naegleria fowleri.</title>
        <authorList>
            <person name="Liechti N."/>
            <person name="Schurch N."/>
            <person name="Bruggmann R."/>
            <person name="Wittwer M."/>
        </authorList>
    </citation>
    <scope>NUCLEOTIDE SEQUENCE [LARGE SCALE GENOMIC DNA]</scope>
    <source>
        <strain evidence="2 3">ATCC 30894</strain>
    </source>
</reference>
<gene>
    <name evidence="2" type="ORF">FDP41_012406</name>
</gene>
<dbReference type="VEuPathDB" id="AmoebaDB:NfTy_040220"/>
<dbReference type="RefSeq" id="XP_044566462.1">
    <property type="nucleotide sequence ID" value="XM_044702923.1"/>
</dbReference>
<keyword evidence="3" id="KW-1185">Reference proteome</keyword>
<name>A0A6A5C8Z3_NAEFO</name>
<feature type="compositionally biased region" description="Low complexity" evidence="1">
    <location>
        <begin position="304"/>
        <end position="317"/>
    </location>
</feature>
<feature type="compositionally biased region" description="Low complexity" evidence="1">
    <location>
        <begin position="106"/>
        <end position="121"/>
    </location>
</feature>
<sequence>MFSFIKQKKIMEDLSTIKKKQLVKHADYILEKRNEIKKIQEMDAIGKATTPKAEIAPSEQQQKKQTSSKPSTNKNDNTTFINNKKSVNKSTNSRNEYGGTSSQVLVSEETQESSATESSAVEFPQTEYQNHLFKIAEKFEKIDPDLSMFFMKRFYDEINSSANLDKHADKYNKCCLFCGHSFLNRNEGYHLMKQPSNKVVIRDVTKDDKLCSLNLKKFFGSKKERVKWSHMVHCLCTTKTASNNVLTYRCKNCHKYLIVPFDKDVALQVSKPENKQDVQAKQREQQKSHATSSEGVTSPQVNMTSSSNISTLPSSTTDKPSPTKPQKKQNQSQVSQSTIPNNSENSNEKKRKRDNVKSLSETSQTSKSKETITTPNNKEAKKKKKKNISSTTSASDFLKML</sequence>
<comment type="caution">
    <text evidence="2">The sequence shown here is derived from an EMBL/GenBank/DDBJ whole genome shotgun (WGS) entry which is preliminary data.</text>
</comment>
<dbReference type="VEuPathDB" id="AmoebaDB:FDP41_012406"/>
<organism evidence="2 3">
    <name type="scientific">Naegleria fowleri</name>
    <name type="common">Brain eating amoeba</name>
    <dbReference type="NCBI Taxonomy" id="5763"/>
    <lineage>
        <taxon>Eukaryota</taxon>
        <taxon>Discoba</taxon>
        <taxon>Heterolobosea</taxon>
        <taxon>Tetramitia</taxon>
        <taxon>Eutetramitia</taxon>
        <taxon>Vahlkampfiidae</taxon>
        <taxon>Naegleria</taxon>
    </lineage>
</organism>
<evidence type="ECO:0000256" key="1">
    <source>
        <dbReference type="SAM" id="MobiDB-lite"/>
    </source>
</evidence>
<feature type="compositionally biased region" description="Polar residues" evidence="1">
    <location>
        <begin position="288"/>
        <end position="303"/>
    </location>
</feature>
<proteinExistence type="predicted"/>
<feature type="compositionally biased region" description="Low complexity" evidence="1">
    <location>
        <begin position="82"/>
        <end position="95"/>
    </location>
</feature>
<evidence type="ECO:0000313" key="3">
    <source>
        <dbReference type="Proteomes" id="UP000444721"/>
    </source>
</evidence>
<protein>
    <submittedName>
        <fullName evidence="2">Uncharacterized protein</fullName>
    </submittedName>
</protein>
<dbReference type="EMBL" id="VFQX01000013">
    <property type="protein sequence ID" value="KAF0981749.1"/>
    <property type="molecule type" value="Genomic_DNA"/>
</dbReference>
<evidence type="ECO:0000313" key="2">
    <source>
        <dbReference type="EMBL" id="KAF0981749.1"/>
    </source>
</evidence>
<feature type="compositionally biased region" description="Low complexity" evidence="1">
    <location>
        <begin position="328"/>
        <end position="345"/>
    </location>
</feature>
<feature type="region of interest" description="Disordered" evidence="1">
    <location>
        <begin position="50"/>
        <end position="121"/>
    </location>
</feature>
<accession>A0A6A5C8Z3</accession>
<feature type="compositionally biased region" description="Low complexity" evidence="1">
    <location>
        <begin position="357"/>
        <end position="377"/>
    </location>
</feature>